<keyword evidence="1" id="KW-1133">Transmembrane helix</keyword>
<sequence length="95" mass="10420">MSRLLRWQITGVFITFSSLLLALAVIGAWGYWAEDSTAVRAITVVMCLIFASCVGLSISIGTVDWDEGFPWRRAVTLLLFLLLGFGVGWARLGVP</sequence>
<reference evidence="2 3" key="1">
    <citation type="submission" date="2018-05" db="EMBL/GenBank/DDBJ databases">
        <title>Genomic Encyclopedia of Archaeal and Bacterial Type Strains, Phase II (KMG-II): from individual species to whole genera.</title>
        <authorList>
            <person name="Goeker M."/>
        </authorList>
    </citation>
    <scope>NUCLEOTIDE SEQUENCE [LARGE SCALE GENOMIC DNA]</scope>
    <source>
        <strain evidence="2 3">DSM 45184</strain>
    </source>
</reference>
<keyword evidence="1" id="KW-0472">Membrane</keyword>
<keyword evidence="1" id="KW-0812">Transmembrane</keyword>
<dbReference type="RefSeq" id="WP_109603186.1">
    <property type="nucleotide sequence ID" value="NZ_BONA01000116.1"/>
</dbReference>
<feature type="transmembrane region" description="Helical" evidence="1">
    <location>
        <begin position="38"/>
        <end position="62"/>
    </location>
</feature>
<dbReference type="OrthoDB" id="3392557at2"/>
<dbReference type="EMBL" id="QGGR01000052">
    <property type="protein sequence ID" value="PWK27730.1"/>
    <property type="molecule type" value="Genomic_DNA"/>
</dbReference>
<name>A0A316EC70_9ACTN</name>
<feature type="transmembrane region" description="Helical" evidence="1">
    <location>
        <begin position="74"/>
        <end position="92"/>
    </location>
</feature>
<organism evidence="2 3">
    <name type="scientific">Actinoplanes xinjiangensis</name>
    <dbReference type="NCBI Taxonomy" id="512350"/>
    <lineage>
        <taxon>Bacteria</taxon>
        <taxon>Bacillati</taxon>
        <taxon>Actinomycetota</taxon>
        <taxon>Actinomycetes</taxon>
        <taxon>Micromonosporales</taxon>
        <taxon>Micromonosporaceae</taxon>
        <taxon>Actinoplanes</taxon>
    </lineage>
</organism>
<keyword evidence="3" id="KW-1185">Reference proteome</keyword>
<evidence type="ECO:0000313" key="3">
    <source>
        <dbReference type="Proteomes" id="UP000245697"/>
    </source>
</evidence>
<gene>
    <name evidence="2" type="ORF">BC793_1525</name>
</gene>
<protein>
    <submittedName>
        <fullName evidence="2">Uncharacterized protein</fullName>
    </submittedName>
</protein>
<feature type="transmembrane region" description="Helical" evidence="1">
    <location>
        <begin position="12"/>
        <end position="32"/>
    </location>
</feature>
<dbReference type="AlphaFoldDB" id="A0A316EC70"/>
<comment type="caution">
    <text evidence="2">The sequence shown here is derived from an EMBL/GenBank/DDBJ whole genome shotgun (WGS) entry which is preliminary data.</text>
</comment>
<proteinExistence type="predicted"/>
<dbReference type="Proteomes" id="UP000245697">
    <property type="component" value="Unassembled WGS sequence"/>
</dbReference>
<accession>A0A316EC70</accession>
<evidence type="ECO:0000256" key="1">
    <source>
        <dbReference type="SAM" id="Phobius"/>
    </source>
</evidence>
<evidence type="ECO:0000313" key="2">
    <source>
        <dbReference type="EMBL" id="PWK27730.1"/>
    </source>
</evidence>